<name>A1RR31_PYRIL</name>
<dbReference type="InterPro" id="IPR027417">
    <property type="entry name" value="P-loop_NTPase"/>
</dbReference>
<feature type="domain" description="ABC transporter" evidence="4">
    <location>
        <begin position="2"/>
        <end position="237"/>
    </location>
</feature>
<dbReference type="CDD" id="cd03214">
    <property type="entry name" value="ABC_Iron-Siderophores_B12_Hemin"/>
    <property type="match status" value="1"/>
</dbReference>
<keyword evidence="6" id="KW-1185">Reference proteome</keyword>
<dbReference type="eggNOG" id="arCOG00198">
    <property type="taxonomic scope" value="Archaea"/>
</dbReference>
<evidence type="ECO:0000256" key="3">
    <source>
        <dbReference type="ARBA" id="ARBA00022840"/>
    </source>
</evidence>
<dbReference type="GO" id="GO:0005524">
    <property type="term" value="F:ATP binding"/>
    <property type="evidence" value="ECO:0007669"/>
    <property type="project" value="UniProtKB-KW"/>
</dbReference>
<dbReference type="PROSITE" id="PS00211">
    <property type="entry name" value="ABC_TRANSPORTER_1"/>
    <property type="match status" value="1"/>
</dbReference>
<dbReference type="HOGENOM" id="CLU_000604_1_11_2"/>
<dbReference type="PANTHER" id="PTHR42734:SF19">
    <property type="entry name" value="IRON COMPOUNDS ABC TRANSPORTER, ATP-BINDING PROTEIN"/>
    <property type="match status" value="1"/>
</dbReference>
<keyword evidence="1" id="KW-0813">Transport</keyword>
<dbReference type="Gene3D" id="3.40.50.300">
    <property type="entry name" value="P-loop containing nucleotide triphosphate hydrolases"/>
    <property type="match status" value="1"/>
</dbReference>
<dbReference type="Proteomes" id="UP000002595">
    <property type="component" value="Chromosome"/>
</dbReference>
<proteinExistence type="predicted"/>
<dbReference type="OrthoDB" id="24644at2157"/>
<dbReference type="KEGG" id="pis:Pisl_0233"/>
<dbReference type="InterPro" id="IPR050153">
    <property type="entry name" value="Metal_Ion_Import_ABC"/>
</dbReference>
<dbReference type="InterPro" id="IPR017871">
    <property type="entry name" value="ABC_transporter-like_CS"/>
</dbReference>
<dbReference type="PANTHER" id="PTHR42734">
    <property type="entry name" value="METAL TRANSPORT SYSTEM ATP-BINDING PROTEIN TM_0124-RELATED"/>
    <property type="match status" value="1"/>
</dbReference>
<evidence type="ECO:0000256" key="2">
    <source>
        <dbReference type="ARBA" id="ARBA00022741"/>
    </source>
</evidence>
<keyword evidence="3" id="KW-0067">ATP-binding</keyword>
<gene>
    <name evidence="5" type="ordered locus">Pisl_0233</name>
</gene>
<dbReference type="InterPro" id="IPR003593">
    <property type="entry name" value="AAA+_ATPase"/>
</dbReference>
<dbReference type="InterPro" id="IPR003439">
    <property type="entry name" value="ABC_transporter-like_ATP-bd"/>
</dbReference>
<dbReference type="SUPFAM" id="SSF52540">
    <property type="entry name" value="P-loop containing nucleoside triphosphate hydrolases"/>
    <property type="match status" value="1"/>
</dbReference>
<dbReference type="AlphaFoldDB" id="A1RR31"/>
<accession>A1RR31</accession>
<evidence type="ECO:0000259" key="4">
    <source>
        <dbReference type="PROSITE" id="PS50893"/>
    </source>
</evidence>
<dbReference type="EMBL" id="CP000504">
    <property type="protein sequence ID" value="ABL87413.1"/>
    <property type="molecule type" value="Genomic_DNA"/>
</dbReference>
<dbReference type="GO" id="GO:0016887">
    <property type="term" value="F:ATP hydrolysis activity"/>
    <property type="evidence" value="ECO:0007669"/>
    <property type="project" value="InterPro"/>
</dbReference>
<organism evidence="5 6">
    <name type="scientific">Pyrobaculum islandicum (strain DSM 4184 / JCM 9189 / GEO3)</name>
    <dbReference type="NCBI Taxonomy" id="384616"/>
    <lineage>
        <taxon>Archaea</taxon>
        <taxon>Thermoproteota</taxon>
        <taxon>Thermoprotei</taxon>
        <taxon>Thermoproteales</taxon>
        <taxon>Thermoproteaceae</taxon>
        <taxon>Pyrobaculum</taxon>
    </lineage>
</organism>
<evidence type="ECO:0000256" key="1">
    <source>
        <dbReference type="ARBA" id="ARBA00022448"/>
    </source>
</evidence>
<reference evidence="5" key="1">
    <citation type="submission" date="2006-12" db="EMBL/GenBank/DDBJ databases">
        <title>Complete sequence of Pyrobaculum islandicum DSM 4184.</title>
        <authorList>
            <person name="Copeland A."/>
            <person name="Lucas S."/>
            <person name="Lapidus A."/>
            <person name="Barry K."/>
            <person name="Detter J.C."/>
            <person name="Glavina del Rio T."/>
            <person name="Dalin E."/>
            <person name="Tice H."/>
            <person name="Pitluck S."/>
            <person name="Meincke L."/>
            <person name="Brettin T."/>
            <person name="Bruce D."/>
            <person name="Han C."/>
            <person name="Tapia R."/>
            <person name="Gilna P."/>
            <person name="Schmutz J."/>
            <person name="Larimer F."/>
            <person name="Land M."/>
            <person name="Hauser L."/>
            <person name="Kyrpides N."/>
            <person name="Mikhailova N."/>
            <person name="Cozen A.E."/>
            <person name="Fitz-Gibbon S.T."/>
            <person name="House C.H."/>
            <person name="Saltikov C."/>
            <person name="Lowe T."/>
            <person name="Richardson P."/>
        </authorList>
    </citation>
    <scope>NUCLEOTIDE SEQUENCE [LARGE SCALE GENOMIC DNA]</scope>
    <source>
        <strain evidence="5">DSM 4184</strain>
    </source>
</reference>
<dbReference type="STRING" id="384616.Pisl_0233"/>
<dbReference type="PROSITE" id="PS50893">
    <property type="entry name" value="ABC_TRANSPORTER_2"/>
    <property type="match status" value="1"/>
</dbReference>
<evidence type="ECO:0000313" key="6">
    <source>
        <dbReference type="Proteomes" id="UP000002595"/>
    </source>
</evidence>
<keyword evidence="2" id="KW-0547">Nucleotide-binding</keyword>
<dbReference type="RefSeq" id="WP_011761990.1">
    <property type="nucleotide sequence ID" value="NC_008701.1"/>
</dbReference>
<dbReference type="FunFam" id="3.40.50.300:FF:000134">
    <property type="entry name" value="Iron-enterobactin ABC transporter ATP-binding protein"/>
    <property type="match status" value="1"/>
</dbReference>
<dbReference type="GeneID" id="4617076"/>
<protein>
    <submittedName>
        <fullName evidence="5">ABC transporter related protein</fullName>
    </submittedName>
</protein>
<sequence length="253" mass="27732">MLEVKGLEFSYGEFTISGVTFSVGKGEVAVLLGPNGSGKTTILKAIYGLLKPRARCVYVDGADFHSLPFRRRSQLAGYVPQSHHPPFPYRVIDVVVTGFAPRLGLFQSPGRGHYEKALEKLRLLGIERLAERPYTHLSGGQLQLVLIARALVQEPQVLLLDEPTAHLDFKNQLRVLSTVRRLAKASGVAVLMTLHDPNLAAAYSDKIIVVKDGRVVAVGAPRDVIKDDIIREVYGVSVKVLEVDGRVVVLPHD</sequence>
<dbReference type="Pfam" id="PF00005">
    <property type="entry name" value="ABC_tran"/>
    <property type="match status" value="1"/>
</dbReference>
<evidence type="ECO:0000313" key="5">
    <source>
        <dbReference type="EMBL" id="ABL87413.1"/>
    </source>
</evidence>
<dbReference type="SMART" id="SM00382">
    <property type="entry name" value="AAA"/>
    <property type="match status" value="1"/>
</dbReference>